<organism evidence="1 2">
    <name type="scientific">Heliocybe sulcata</name>
    <dbReference type="NCBI Taxonomy" id="5364"/>
    <lineage>
        <taxon>Eukaryota</taxon>
        <taxon>Fungi</taxon>
        <taxon>Dikarya</taxon>
        <taxon>Basidiomycota</taxon>
        <taxon>Agaricomycotina</taxon>
        <taxon>Agaricomycetes</taxon>
        <taxon>Gloeophyllales</taxon>
        <taxon>Gloeophyllaceae</taxon>
        <taxon>Heliocybe</taxon>
    </lineage>
</organism>
<proteinExistence type="predicted"/>
<name>A0A5C3NKC2_9AGAM</name>
<dbReference type="Proteomes" id="UP000305948">
    <property type="component" value="Unassembled WGS sequence"/>
</dbReference>
<gene>
    <name evidence="1" type="ORF">OE88DRAFT_1803882</name>
</gene>
<evidence type="ECO:0000313" key="1">
    <source>
        <dbReference type="EMBL" id="TFK57325.1"/>
    </source>
</evidence>
<dbReference type="EMBL" id="ML213503">
    <property type="protein sequence ID" value="TFK57325.1"/>
    <property type="molecule type" value="Genomic_DNA"/>
</dbReference>
<dbReference type="AlphaFoldDB" id="A0A5C3NKC2"/>
<keyword evidence="2" id="KW-1185">Reference proteome</keyword>
<sequence length="382" mass="42979">MASWRGPLGIPTADIEERKPNVAILDLQHDVDRLRRLVAMREEKEKQHLGEIAALNASLLQEKLRARRIEALHENGPPPCVHCDGDFLKFARSFFPESFLWRLPGPLIGVPMVRGKPATKPVSNTTSLHLTRRQQKAATDMYFQLKSSLIKWANDDRTHAIAFAPSRHGYGQGPKLKWKTTGFSDRYQYGHYDLFYMDQTQWFYTGVYQVLDMRTILYDQVKAQDPDIAGAIVHDTAPSEGDVLDMVARFYTYGILKVDCIALRRTDFQLPLYVSLTTPRDNVEEKENTRPEDHRTLADATARCGTKRKPEGLNAGETMKMSETGKKAKVVPLQAHVPLGITPVVDEFTTASVSTSQRVGTLPLIAPPTAPSFRFRTFGAAI</sequence>
<reference evidence="1 2" key="1">
    <citation type="journal article" date="2019" name="Nat. Ecol. Evol.">
        <title>Megaphylogeny resolves global patterns of mushroom evolution.</title>
        <authorList>
            <person name="Varga T."/>
            <person name="Krizsan K."/>
            <person name="Foldi C."/>
            <person name="Dima B."/>
            <person name="Sanchez-Garcia M."/>
            <person name="Sanchez-Ramirez S."/>
            <person name="Szollosi G.J."/>
            <person name="Szarkandi J.G."/>
            <person name="Papp V."/>
            <person name="Albert L."/>
            <person name="Andreopoulos W."/>
            <person name="Angelini C."/>
            <person name="Antonin V."/>
            <person name="Barry K.W."/>
            <person name="Bougher N.L."/>
            <person name="Buchanan P."/>
            <person name="Buyck B."/>
            <person name="Bense V."/>
            <person name="Catcheside P."/>
            <person name="Chovatia M."/>
            <person name="Cooper J."/>
            <person name="Damon W."/>
            <person name="Desjardin D."/>
            <person name="Finy P."/>
            <person name="Geml J."/>
            <person name="Haridas S."/>
            <person name="Hughes K."/>
            <person name="Justo A."/>
            <person name="Karasinski D."/>
            <person name="Kautmanova I."/>
            <person name="Kiss B."/>
            <person name="Kocsube S."/>
            <person name="Kotiranta H."/>
            <person name="LaButti K.M."/>
            <person name="Lechner B.E."/>
            <person name="Liimatainen K."/>
            <person name="Lipzen A."/>
            <person name="Lukacs Z."/>
            <person name="Mihaltcheva S."/>
            <person name="Morgado L.N."/>
            <person name="Niskanen T."/>
            <person name="Noordeloos M.E."/>
            <person name="Ohm R.A."/>
            <person name="Ortiz-Santana B."/>
            <person name="Ovrebo C."/>
            <person name="Racz N."/>
            <person name="Riley R."/>
            <person name="Savchenko A."/>
            <person name="Shiryaev A."/>
            <person name="Soop K."/>
            <person name="Spirin V."/>
            <person name="Szebenyi C."/>
            <person name="Tomsovsky M."/>
            <person name="Tulloss R.E."/>
            <person name="Uehling J."/>
            <person name="Grigoriev I.V."/>
            <person name="Vagvolgyi C."/>
            <person name="Papp T."/>
            <person name="Martin F.M."/>
            <person name="Miettinen O."/>
            <person name="Hibbett D.S."/>
            <person name="Nagy L.G."/>
        </authorList>
    </citation>
    <scope>NUCLEOTIDE SEQUENCE [LARGE SCALE GENOMIC DNA]</scope>
    <source>
        <strain evidence="1 2">OMC1185</strain>
    </source>
</reference>
<protein>
    <submittedName>
        <fullName evidence="1">Uncharacterized protein</fullName>
    </submittedName>
</protein>
<evidence type="ECO:0000313" key="2">
    <source>
        <dbReference type="Proteomes" id="UP000305948"/>
    </source>
</evidence>
<dbReference type="OrthoDB" id="3060478at2759"/>
<accession>A0A5C3NKC2</accession>